<accession>A0ACC5ZZC6</accession>
<organism evidence="1 2">
    <name type="scientific">Lutimaribacter degradans</name>
    <dbReference type="NCBI Taxonomy" id="2945989"/>
    <lineage>
        <taxon>Bacteria</taxon>
        <taxon>Pseudomonadati</taxon>
        <taxon>Pseudomonadota</taxon>
        <taxon>Alphaproteobacteria</taxon>
        <taxon>Rhodobacterales</taxon>
        <taxon>Roseobacteraceae</taxon>
        <taxon>Lutimaribacter</taxon>
    </lineage>
</organism>
<dbReference type="Proteomes" id="UP001203036">
    <property type="component" value="Unassembled WGS sequence"/>
</dbReference>
<protein>
    <submittedName>
        <fullName evidence="1">2-dehydro-3-deoxygalactonokinase</fullName>
    </submittedName>
</protein>
<sequence length="210" mass="21786">MARIIALDTPNRTALWRVTSDDATPTDAGQPDLTVSDSAPAQSFPARLAGLGPLRGDAGYLPALARLLTLGAVAENPNWDGIVLVILSPHAHWTHVSAGEAISALATVTPTLVQALGADGLLDQPAMEEIMSRPERLTSALAADPDHALSHLVGADLAAARRWWLGHQLRLVGDGALADAFADALMTQGAPVARTDIATATRCGLMALAT</sequence>
<proteinExistence type="predicted"/>
<gene>
    <name evidence="1" type="ORF">M8744_14670</name>
</gene>
<name>A0ACC5ZZC6_9RHOB</name>
<evidence type="ECO:0000313" key="1">
    <source>
        <dbReference type="EMBL" id="MCM2563397.1"/>
    </source>
</evidence>
<keyword evidence="2" id="KW-1185">Reference proteome</keyword>
<reference evidence="1" key="1">
    <citation type="submission" date="2022-06" db="EMBL/GenBank/DDBJ databases">
        <title>Lutimaribacter sp. EGI FJ00013, a novel bacterium isolated from a salt lake sediment enrichment.</title>
        <authorList>
            <person name="Gao L."/>
            <person name="Fang B.-Z."/>
            <person name="Li W.-J."/>
        </authorList>
    </citation>
    <scope>NUCLEOTIDE SEQUENCE</scope>
    <source>
        <strain evidence="1">EGI FJ00013</strain>
    </source>
</reference>
<dbReference type="EMBL" id="JAMQGO010000011">
    <property type="protein sequence ID" value="MCM2563397.1"/>
    <property type="molecule type" value="Genomic_DNA"/>
</dbReference>
<comment type="caution">
    <text evidence="1">The sequence shown here is derived from an EMBL/GenBank/DDBJ whole genome shotgun (WGS) entry which is preliminary data.</text>
</comment>
<evidence type="ECO:0000313" key="2">
    <source>
        <dbReference type="Proteomes" id="UP001203036"/>
    </source>
</evidence>